<dbReference type="EMBL" id="WNHB01000037">
    <property type="protein sequence ID" value="MTT33312.1"/>
    <property type="molecule type" value="Genomic_DNA"/>
</dbReference>
<feature type="transmembrane region" description="Helical" evidence="6">
    <location>
        <begin position="98"/>
        <end position="116"/>
    </location>
</feature>
<dbReference type="PANTHER" id="PTHR43701:SF2">
    <property type="entry name" value="MEMBRANE TRANSPORTER PROTEIN YJNA-RELATED"/>
    <property type="match status" value="1"/>
</dbReference>
<keyword evidence="3 6" id="KW-0812">Transmembrane</keyword>
<dbReference type="InterPro" id="IPR051598">
    <property type="entry name" value="TSUP/Inactive_protease-like"/>
</dbReference>
<comment type="similarity">
    <text evidence="2 6">Belongs to the 4-toluene sulfonate uptake permease (TSUP) (TC 2.A.102) family.</text>
</comment>
<evidence type="ECO:0000313" key="7">
    <source>
        <dbReference type="EMBL" id="MTT33312.1"/>
    </source>
</evidence>
<feature type="transmembrane region" description="Helical" evidence="6">
    <location>
        <begin position="137"/>
        <end position="159"/>
    </location>
</feature>
<dbReference type="AlphaFoldDB" id="A0A6N8CT13"/>
<feature type="transmembrane region" description="Helical" evidence="6">
    <location>
        <begin position="165"/>
        <end position="195"/>
    </location>
</feature>
<dbReference type="Proteomes" id="UP000440978">
    <property type="component" value="Unassembled WGS sequence"/>
</dbReference>
<dbReference type="RefSeq" id="WP_155221326.1">
    <property type="nucleotide sequence ID" value="NZ_WNHB01000037.1"/>
</dbReference>
<dbReference type="PANTHER" id="PTHR43701">
    <property type="entry name" value="MEMBRANE TRANSPORTER PROTEIN MJ0441-RELATED"/>
    <property type="match status" value="1"/>
</dbReference>
<dbReference type="GO" id="GO:0005886">
    <property type="term" value="C:plasma membrane"/>
    <property type="evidence" value="ECO:0007669"/>
    <property type="project" value="UniProtKB-SubCell"/>
</dbReference>
<sequence>MCMVIVALTMLAVGVCLGFVGAGGSGFIISILTTIFGFSIHTALGTALSAMFFSSVSGAISHYREGNTILKVGIPVGLIGAVGAWISSGFSAQIDSHILRWMTAGILLLSAVILWGRMILISRKKDTIQEDKVPIGLRFWFAAITVGFVTGVLSGLFGIGSTPFIQIGLMILFGLSVQKSAGTTMLVIIPIALAGGENNYRLGYLDIKLLIAVVIGTMVGSYIGAKFTKRVPEIYLKIAMVLVPTLGAIFLVL</sequence>
<evidence type="ECO:0000256" key="6">
    <source>
        <dbReference type="RuleBase" id="RU363041"/>
    </source>
</evidence>
<name>A0A6N8CT13_9BACI</name>
<evidence type="ECO:0000256" key="1">
    <source>
        <dbReference type="ARBA" id="ARBA00004141"/>
    </source>
</evidence>
<keyword evidence="6" id="KW-1003">Cell membrane</keyword>
<keyword evidence="8" id="KW-1185">Reference proteome</keyword>
<accession>A0A6N8CT13</accession>
<evidence type="ECO:0000256" key="5">
    <source>
        <dbReference type="ARBA" id="ARBA00023136"/>
    </source>
</evidence>
<gene>
    <name evidence="7" type="ORF">GMB86_15030</name>
</gene>
<dbReference type="OrthoDB" id="5457526at2"/>
<proteinExistence type="inferred from homology"/>
<evidence type="ECO:0000256" key="3">
    <source>
        <dbReference type="ARBA" id="ARBA00022692"/>
    </source>
</evidence>
<comment type="caution">
    <text evidence="7">The sequence shown here is derived from an EMBL/GenBank/DDBJ whole genome shotgun (WGS) entry which is preliminary data.</text>
</comment>
<comment type="subcellular location">
    <subcellularLocation>
        <location evidence="6">Cell membrane</location>
        <topology evidence="6">Multi-pass membrane protein</topology>
    </subcellularLocation>
    <subcellularLocation>
        <location evidence="1">Membrane</location>
        <topology evidence="1">Multi-pass membrane protein</topology>
    </subcellularLocation>
</comment>
<evidence type="ECO:0000256" key="2">
    <source>
        <dbReference type="ARBA" id="ARBA00009142"/>
    </source>
</evidence>
<organism evidence="7 8">
    <name type="scientific">Terrilactibacillus tamarindi</name>
    <dbReference type="NCBI Taxonomy" id="2599694"/>
    <lineage>
        <taxon>Bacteria</taxon>
        <taxon>Bacillati</taxon>
        <taxon>Bacillota</taxon>
        <taxon>Bacilli</taxon>
        <taxon>Bacillales</taxon>
        <taxon>Bacillaceae</taxon>
        <taxon>Terrilactibacillus</taxon>
    </lineage>
</organism>
<feature type="transmembrane region" description="Helical" evidence="6">
    <location>
        <begin position="207"/>
        <end position="228"/>
    </location>
</feature>
<dbReference type="Pfam" id="PF01925">
    <property type="entry name" value="TauE"/>
    <property type="match status" value="1"/>
</dbReference>
<dbReference type="InterPro" id="IPR002781">
    <property type="entry name" value="TM_pro_TauE-like"/>
</dbReference>
<evidence type="ECO:0000313" key="8">
    <source>
        <dbReference type="Proteomes" id="UP000440978"/>
    </source>
</evidence>
<keyword evidence="4 6" id="KW-1133">Transmembrane helix</keyword>
<protein>
    <recommendedName>
        <fullName evidence="6">Probable membrane transporter protein</fullName>
    </recommendedName>
</protein>
<keyword evidence="5 6" id="KW-0472">Membrane</keyword>
<feature type="transmembrane region" description="Helical" evidence="6">
    <location>
        <begin position="234"/>
        <end position="252"/>
    </location>
</feature>
<feature type="transmembrane region" description="Helical" evidence="6">
    <location>
        <begin position="68"/>
        <end position="86"/>
    </location>
</feature>
<reference evidence="7 8" key="1">
    <citation type="submission" date="2019-11" db="EMBL/GenBank/DDBJ databases">
        <title>Terrilactibacillus tamarindus sp. nov. BCM23-1 isolated from bark of Tamarindus indica.</title>
        <authorList>
            <person name="Kingkaew E."/>
            <person name="Tanasupawat S."/>
        </authorList>
    </citation>
    <scope>NUCLEOTIDE SEQUENCE [LARGE SCALE GENOMIC DNA]</scope>
    <source>
        <strain evidence="7 8">BCM23-1</strain>
    </source>
</reference>
<feature type="transmembrane region" description="Helical" evidence="6">
    <location>
        <begin position="28"/>
        <end position="56"/>
    </location>
</feature>
<evidence type="ECO:0000256" key="4">
    <source>
        <dbReference type="ARBA" id="ARBA00022989"/>
    </source>
</evidence>